<accession>E6PQ15</accession>
<evidence type="ECO:0000313" key="1">
    <source>
        <dbReference type="EMBL" id="CBH97019.1"/>
    </source>
</evidence>
<proteinExistence type="predicted"/>
<organism evidence="1">
    <name type="scientific">mine drainage metagenome</name>
    <dbReference type="NCBI Taxonomy" id="410659"/>
    <lineage>
        <taxon>unclassified sequences</taxon>
        <taxon>metagenomes</taxon>
        <taxon>ecological metagenomes</taxon>
    </lineage>
</organism>
<dbReference type="AlphaFoldDB" id="E6PQ15"/>
<protein>
    <submittedName>
        <fullName evidence="1">Uncharacterized protein</fullName>
    </submittedName>
</protein>
<reference evidence="1" key="1">
    <citation type="submission" date="2009-10" db="EMBL/GenBank/DDBJ databases">
        <title>Diversity of trophic interactions inside an arsenic-rich microbial ecosystem.</title>
        <authorList>
            <person name="Bertin P.N."/>
            <person name="Heinrich-Salmeron A."/>
            <person name="Pelletier E."/>
            <person name="Goulhen-Chollet F."/>
            <person name="Arsene-Ploetze F."/>
            <person name="Gallien S."/>
            <person name="Calteau A."/>
            <person name="Vallenet D."/>
            <person name="Casiot C."/>
            <person name="Chane-Woon-Ming B."/>
            <person name="Giloteaux L."/>
            <person name="Barakat M."/>
            <person name="Bonnefoy V."/>
            <person name="Bruneel O."/>
            <person name="Chandler M."/>
            <person name="Cleiss J."/>
            <person name="Duran R."/>
            <person name="Elbaz-Poulichet F."/>
            <person name="Fonknechten N."/>
            <person name="Lauga B."/>
            <person name="Mornico D."/>
            <person name="Ortet P."/>
            <person name="Schaeffer C."/>
            <person name="Siguier P."/>
            <person name="Alexander Thil Smith A."/>
            <person name="Van Dorsselaer A."/>
            <person name="Weissenbach J."/>
            <person name="Medigue C."/>
            <person name="Le Paslier D."/>
        </authorList>
    </citation>
    <scope>NUCLEOTIDE SEQUENCE</scope>
</reference>
<dbReference type="EMBL" id="CABM01000040">
    <property type="protein sequence ID" value="CBH97019.1"/>
    <property type="molecule type" value="Genomic_DNA"/>
</dbReference>
<gene>
    <name evidence="1" type="ORF">CARN2_1629</name>
</gene>
<sequence length="135" mass="14914">MNHRASQLNRFLQGRTDCPLSERGVEVGDGWQTIVDGLLTDLEAYCAAHLIPLPRIVQMKQKFGTLRVYWRRTLGDTPLFSAHDEVAIRALIAQADDLAQCTCETCGAQPAAQHWVNGYLEVCCSIHHVPASSAP</sequence>
<name>E6PQ15_9ZZZZ</name>
<comment type="caution">
    <text evidence="1">The sequence shown here is derived from an EMBL/GenBank/DDBJ whole genome shotgun (WGS) entry which is preliminary data.</text>
</comment>